<accession>A0A371H3N0</accession>
<evidence type="ECO:0000313" key="3">
    <source>
        <dbReference type="Proteomes" id="UP000257109"/>
    </source>
</evidence>
<protein>
    <recommendedName>
        <fullName evidence="1">Reverse transcriptase Ty1/copia-type domain-containing protein</fullName>
    </recommendedName>
</protein>
<dbReference type="Proteomes" id="UP000257109">
    <property type="component" value="Unassembled WGS sequence"/>
</dbReference>
<dbReference type="InterPro" id="IPR013103">
    <property type="entry name" value="RVT_2"/>
</dbReference>
<dbReference type="EMBL" id="QJKJ01003662">
    <property type="protein sequence ID" value="RDX97420.1"/>
    <property type="molecule type" value="Genomic_DNA"/>
</dbReference>
<sequence>MDIDFTKKFVPIARLEVISSLLSFAAHNHKRLHQIDVKKVYVKQLLGFETNYFLEHVFKLKKALYGLEQAPYAWYENLSIFIMENSFTRGKVNTLFRKNFDSHFIINTLVLKHILKHINESLRKNF</sequence>
<feature type="domain" description="Reverse transcriptase Ty1/copia-type" evidence="1">
    <location>
        <begin position="2"/>
        <end position="111"/>
    </location>
</feature>
<dbReference type="Pfam" id="PF07727">
    <property type="entry name" value="RVT_2"/>
    <property type="match status" value="1"/>
</dbReference>
<dbReference type="AlphaFoldDB" id="A0A371H3N0"/>
<keyword evidence="3" id="KW-1185">Reference proteome</keyword>
<evidence type="ECO:0000259" key="1">
    <source>
        <dbReference type="Pfam" id="PF07727"/>
    </source>
</evidence>
<name>A0A371H3N0_MUCPR</name>
<dbReference type="STRING" id="157652.A0A371H3N0"/>
<comment type="caution">
    <text evidence="2">The sequence shown here is derived from an EMBL/GenBank/DDBJ whole genome shotgun (WGS) entry which is preliminary data.</text>
</comment>
<gene>
    <name evidence="2" type="ORF">CR513_19816</name>
</gene>
<proteinExistence type="predicted"/>
<feature type="non-terminal residue" evidence="2">
    <location>
        <position position="1"/>
    </location>
</feature>
<reference evidence="2" key="1">
    <citation type="submission" date="2018-05" db="EMBL/GenBank/DDBJ databases">
        <title>Draft genome of Mucuna pruriens seed.</title>
        <authorList>
            <person name="Nnadi N.E."/>
            <person name="Vos R."/>
            <person name="Hasami M.H."/>
            <person name="Devisetty U.K."/>
            <person name="Aguiy J.C."/>
        </authorList>
    </citation>
    <scope>NUCLEOTIDE SEQUENCE [LARGE SCALE GENOMIC DNA]</scope>
    <source>
        <strain evidence="2">JCA_2017</strain>
    </source>
</reference>
<evidence type="ECO:0000313" key="2">
    <source>
        <dbReference type="EMBL" id="RDX97420.1"/>
    </source>
</evidence>
<organism evidence="2 3">
    <name type="scientific">Mucuna pruriens</name>
    <name type="common">Velvet bean</name>
    <name type="synonym">Dolichos pruriens</name>
    <dbReference type="NCBI Taxonomy" id="157652"/>
    <lineage>
        <taxon>Eukaryota</taxon>
        <taxon>Viridiplantae</taxon>
        <taxon>Streptophyta</taxon>
        <taxon>Embryophyta</taxon>
        <taxon>Tracheophyta</taxon>
        <taxon>Spermatophyta</taxon>
        <taxon>Magnoliopsida</taxon>
        <taxon>eudicotyledons</taxon>
        <taxon>Gunneridae</taxon>
        <taxon>Pentapetalae</taxon>
        <taxon>rosids</taxon>
        <taxon>fabids</taxon>
        <taxon>Fabales</taxon>
        <taxon>Fabaceae</taxon>
        <taxon>Papilionoideae</taxon>
        <taxon>50 kb inversion clade</taxon>
        <taxon>NPAAA clade</taxon>
        <taxon>indigoferoid/millettioid clade</taxon>
        <taxon>Phaseoleae</taxon>
        <taxon>Mucuna</taxon>
    </lineage>
</organism>